<dbReference type="InterPro" id="IPR022657">
    <property type="entry name" value="De-COase2_CS"/>
</dbReference>
<evidence type="ECO:0000313" key="10">
    <source>
        <dbReference type="EMBL" id="BAH38794.1"/>
    </source>
</evidence>
<dbReference type="KEGG" id="gau:GAU_1752"/>
<keyword evidence="5 8" id="KW-0457">Lysine biosynthesis</keyword>
<dbReference type="SUPFAM" id="SSF51419">
    <property type="entry name" value="PLP-binding barrel"/>
    <property type="match status" value="1"/>
</dbReference>
<dbReference type="STRING" id="379066.GAU_1752"/>
<reference evidence="11" key="1">
    <citation type="submission" date="2006-03" db="EMBL/GenBank/DDBJ databases">
        <title>Complete genome sequence of Gemmatimonas aurantiaca T-27 that represents a novel phylum Gemmatimonadetes.</title>
        <authorList>
            <person name="Takasaki K."/>
            <person name="Ichikawa N."/>
            <person name="Miura H."/>
            <person name="Matsushita S."/>
            <person name="Watanabe Y."/>
            <person name="Oguchi A."/>
            <person name="Ankai A."/>
            <person name="Yashiro I."/>
            <person name="Takahashi M."/>
            <person name="Terui Y."/>
            <person name="Fukui S."/>
            <person name="Yokoyama H."/>
            <person name="Tanikawa S."/>
            <person name="Hanada S."/>
            <person name="Kamagata Y."/>
            <person name="Fujita N."/>
        </authorList>
    </citation>
    <scope>NUCLEOTIDE SEQUENCE [LARGE SCALE GENOMIC DNA]</scope>
    <source>
        <strain evidence="11">T-27 / DSM 14586 / JCM 11422 / NBRC 100505</strain>
    </source>
</reference>
<dbReference type="OrthoDB" id="9802241at2"/>
<evidence type="ECO:0000256" key="7">
    <source>
        <dbReference type="PIRSR" id="PIRSR600183-50"/>
    </source>
</evidence>
<dbReference type="InterPro" id="IPR022644">
    <property type="entry name" value="De-COase2_N"/>
</dbReference>
<comment type="similarity">
    <text evidence="5">Belongs to the Orn/Lys/Arg decarboxylase class-II family. LysA subfamily.</text>
</comment>
<feature type="binding site" evidence="5">
    <location>
        <position position="346"/>
    </location>
    <ligand>
        <name>substrate</name>
    </ligand>
</feature>
<dbReference type="Proteomes" id="UP000002209">
    <property type="component" value="Chromosome"/>
</dbReference>
<dbReference type="PROSITE" id="PS00878">
    <property type="entry name" value="ODR_DC_2_1"/>
    <property type="match status" value="1"/>
</dbReference>
<sequence length="423" mass="46032">MSDSGFDRRQGVLHAEGVPLPTIAAAVGTPAYVYCAGTIRARYERLAHAFEGVPHRIHFAMKANSNLAVLRLLQELGAGVDIVSGGELYRAREAGFTGRDVVFSGVGKTVQEIEQALDDRVLLINVESEAELVTIDAVAARKGVVAPIAIRVNPEVTVETPHAYIRTGEKGQKFGIPRDDITRLVSLIRELPHIALRGLGMHLGSQIGNADPLRDALPRLLVAVEAARAEGHDVRYLDVGGGLSVPYEPDERDADVEDYAQIVRAAATETGLTLLLEPGRYIVAEAGTLLTQVLYRKHAAGKDFIVTDAGMSDLIRPALYQAYHAIEAVVDTTRTITADVVGPICESGDFFAKNRELPDVSAGELLAIRTTGAYGYTMTSNYNSRPRAVEVLADGSRFAIITERERYEDLVRLERAHLQWRTT</sequence>
<dbReference type="InterPro" id="IPR000183">
    <property type="entry name" value="Orn/DAP/Arg_de-COase"/>
</dbReference>
<dbReference type="FunFam" id="3.20.20.10:FF:000003">
    <property type="entry name" value="Diaminopimelate decarboxylase"/>
    <property type="match status" value="1"/>
</dbReference>
<dbReference type="NCBIfam" id="TIGR01048">
    <property type="entry name" value="lysA"/>
    <property type="match status" value="1"/>
</dbReference>
<dbReference type="RefSeq" id="WP_012683241.1">
    <property type="nucleotide sequence ID" value="NC_012489.1"/>
</dbReference>
<feature type="modified residue" description="N6-(pyridoxal phosphate)lysine" evidence="5 7">
    <location>
        <position position="62"/>
    </location>
</feature>
<evidence type="ECO:0000256" key="8">
    <source>
        <dbReference type="RuleBase" id="RU003738"/>
    </source>
</evidence>
<evidence type="ECO:0000256" key="5">
    <source>
        <dbReference type="HAMAP-Rule" id="MF_02120"/>
    </source>
</evidence>
<dbReference type="PANTHER" id="PTHR43727:SF2">
    <property type="entry name" value="GROUP IV DECARBOXYLASE"/>
    <property type="match status" value="1"/>
</dbReference>
<dbReference type="PROSITE" id="PS00879">
    <property type="entry name" value="ODR_DC_2_2"/>
    <property type="match status" value="1"/>
</dbReference>
<dbReference type="GO" id="GO:0008836">
    <property type="term" value="F:diaminopimelate decarboxylase activity"/>
    <property type="evidence" value="ECO:0007669"/>
    <property type="project" value="UniProtKB-UniRule"/>
</dbReference>
<evidence type="ECO:0000256" key="1">
    <source>
        <dbReference type="ARBA" id="ARBA00001933"/>
    </source>
</evidence>
<dbReference type="GO" id="GO:0030170">
    <property type="term" value="F:pyridoxal phosphate binding"/>
    <property type="evidence" value="ECO:0007669"/>
    <property type="project" value="UniProtKB-UniRule"/>
</dbReference>
<protein>
    <recommendedName>
        <fullName evidence="5 6">Diaminopimelate decarboxylase</fullName>
        <shortName evidence="5">DAP decarboxylase</shortName>
        <shortName evidence="5">DAPDC</shortName>
        <ecNumber evidence="5 6">4.1.1.20</ecNumber>
    </recommendedName>
</protein>
<dbReference type="CDD" id="cd06828">
    <property type="entry name" value="PLPDE_III_DapDC"/>
    <property type="match status" value="1"/>
</dbReference>
<feature type="binding site" evidence="5">
    <location>
        <begin position="277"/>
        <end position="280"/>
    </location>
    <ligand>
        <name>pyridoxal 5'-phosphate</name>
        <dbReference type="ChEBI" id="CHEBI:597326"/>
    </ligand>
</feature>
<feature type="binding site" evidence="5">
    <location>
        <position position="320"/>
    </location>
    <ligand>
        <name>substrate</name>
    </ligand>
</feature>
<evidence type="ECO:0000256" key="3">
    <source>
        <dbReference type="ARBA" id="ARBA00022898"/>
    </source>
</evidence>
<dbReference type="AlphaFoldDB" id="C1A3W9"/>
<evidence type="ECO:0000256" key="2">
    <source>
        <dbReference type="ARBA" id="ARBA00022793"/>
    </source>
</evidence>
<keyword evidence="4 5" id="KW-0456">Lyase</keyword>
<dbReference type="EC" id="4.1.1.20" evidence="5 6"/>
<dbReference type="eggNOG" id="COG0019">
    <property type="taxonomic scope" value="Bacteria"/>
</dbReference>
<feature type="binding site" evidence="5">
    <location>
        <position position="316"/>
    </location>
    <ligand>
        <name>substrate</name>
    </ligand>
</feature>
<dbReference type="PRINTS" id="PR01181">
    <property type="entry name" value="DAPDCRBXLASE"/>
</dbReference>
<dbReference type="InterPro" id="IPR002986">
    <property type="entry name" value="DAP_deCOOHase_LysA"/>
</dbReference>
<dbReference type="PRINTS" id="PR01179">
    <property type="entry name" value="ODADCRBXLASE"/>
</dbReference>
<dbReference type="SUPFAM" id="SSF50621">
    <property type="entry name" value="Alanine racemase C-terminal domain-like"/>
    <property type="match status" value="1"/>
</dbReference>
<dbReference type="HAMAP" id="MF_02120">
    <property type="entry name" value="LysA"/>
    <property type="match status" value="1"/>
</dbReference>
<feature type="binding site" evidence="5">
    <location>
        <position position="374"/>
    </location>
    <ligand>
        <name>pyridoxal 5'-phosphate</name>
        <dbReference type="ChEBI" id="CHEBI:597326"/>
    </ligand>
</feature>
<comment type="catalytic activity">
    <reaction evidence="5 8">
        <text>meso-2,6-diaminopimelate + H(+) = L-lysine + CO2</text>
        <dbReference type="Rhea" id="RHEA:15101"/>
        <dbReference type="ChEBI" id="CHEBI:15378"/>
        <dbReference type="ChEBI" id="CHEBI:16526"/>
        <dbReference type="ChEBI" id="CHEBI:32551"/>
        <dbReference type="ChEBI" id="CHEBI:57791"/>
        <dbReference type="EC" id="4.1.1.20"/>
    </reaction>
</comment>
<evidence type="ECO:0000313" key="11">
    <source>
        <dbReference type="Proteomes" id="UP000002209"/>
    </source>
</evidence>
<comment type="pathway">
    <text evidence="5 8">Amino-acid biosynthesis; L-lysine biosynthesis via DAP pathway; L-lysine from DL-2,6-diaminopimelate: step 1/1.</text>
</comment>
<comment type="subunit">
    <text evidence="5">Homodimer.</text>
</comment>
<accession>C1A3W9</accession>
<evidence type="ECO:0000256" key="6">
    <source>
        <dbReference type="NCBIfam" id="TIGR01048"/>
    </source>
</evidence>
<proteinExistence type="inferred from homology"/>
<evidence type="ECO:0000256" key="4">
    <source>
        <dbReference type="ARBA" id="ARBA00023239"/>
    </source>
</evidence>
<organism evidence="10 11">
    <name type="scientific">Gemmatimonas aurantiaca (strain DSM 14586 / JCM 11422 / NBRC 100505 / T-27)</name>
    <dbReference type="NCBI Taxonomy" id="379066"/>
    <lineage>
        <taxon>Bacteria</taxon>
        <taxon>Pseudomonadati</taxon>
        <taxon>Gemmatimonadota</taxon>
        <taxon>Gemmatimonadia</taxon>
        <taxon>Gemmatimonadales</taxon>
        <taxon>Gemmatimonadaceae</taxon>
        <taxon>Gemmatimonas</taxon>
    </lineage>
</organism>
<keyword evidence="3 5" id="KW-0663">Pyridoxal phosphate</keyword>
<feature type="binding site" evidence="5">
    <location>
        <position position="280"/>
    </location>
    <ligand>
        <name>substrate</name>
    </ligand>
</feature>
<gene>
    <name evidence="5 10" type="primary">lysA</name>
    <name evidence="10" type="ordered locus">GAU_1752</name>
</gene>
<feature type="active site" description="Proton donor" evidence="7">
    <location>
        <position position="345"/>
    </location>
</feature>
<dbReference type="InterPro" id="IPR029066">
    <property type="entry name" value="PLP-binding_barrel"/>
</dbReference>
<dbReference type="UniPathway" id="UPA00034">
    <property type="reaction ID" value="UER00027"/>
</dbReference>
<dbReference type="GO" id="GO:0009089">
    <property type="term" value="P:lysine biosynthetic process via diaminopimelate"/>
    <property type="evidence" value="ECO:0007669"/>
    <property type="project" value="UniProtKB-UniRule"/>
</dbReference>
<comment type="function">
    <text evidence="5">Specifically catalyzes the decarboxylation of meso-diaminopimelate (meso-DAP) to L-lysine.</text>
</comment>
<dbReference type="PANTHER" id="PTHR43727">
    <property type="entry name" value="DIAMINOPIMELATE DECARBOXYLASE"/>
    <property type="match status" value="1"/>
</dbReference>
<feature type="binding site" evidence="5">
    <location>
        <position position="374"/>
    </location>
    <ligand>
        <name>substrate</name>
    </ligand>
</feature>
<dbReference type="Pfam" id="PF02784">
    <property type="entry name" value="Orn_Arg_deC_N"/>
    <property type="match status" value="1"/>
</dbReference>
<dbReference type="Gene3D" id="3.20.20.10">
    <property type="entry name" value="Alanine racemase"/>
    <property type="match status" value="1"/>
</dbReference>
<dbReference type="EMBL" id="AP009153">
    <property type="protein sequence ID" value="BAH38794.1"/>
    <property type="molecule type" value="Genomic_DNA"/>
</dbReference>
<dbReference type="InterPro" id="IPR022653">
    <property type="entry name" value="De-COase2_pyr-phos_BS"/>
</dbReference>
<keyword evidence="2 5" id="KW-0210">Decarboxylase</keyword>
<keyword evidence="11" id="KW-1185">Reference proteome</keyword>
<evidence type="ECO:0000259" key="9">
    <source>
        <dbReference type="Pfam" id="PF02784"/>
    </source>
</evidence>
<dbReference type="HOGENOM" id="CLU_026444_0_0_0"/>
<keyword evidence="5" id="KW-0028">Amino-acid biosynthesis</keyword>
<comment type="cofactor">
    <cofactor evidence="1 5 7 8">
        <name>pyridoxal 5'-phosphate</name>
        <dbReference type="ChEBI" id="CHEBI:597326"/>
    </cofactor>
</comment>
<feature type="domain" description="Orn/DAP/Arg decarboxylase 2 N-terminal" evidence="9">
    <location>
        <begin position="37"/>
        <end position="284"/>
    </location>
</feature>
<feature type="binding site" evidence="5">
    <location>
        <position position="242"/>
    </location>
    <ligand>
        <name>pyridoxal 5'-phosphate</name>
        <dbReference type="ChEBI" id="CHEBI:597326"/>
    </ligand>
</feature>
<dbReference type="Gene3D" id="2.40.37.10">
    <property type="entry name" value="Lyase, Ornithine Decarboxylase, Chain A, domain 1"/>
    <property type="match status" value="1"/>
</dbReference>
<name>C1A3W9_GEMAT</name>
<dbReference type="InterPro" id="IPR009006">
    <property type="entry name" value="Ala_racemase/Decarboxylase_C"/>
</dbReference>